<evidence type="ECO:0000313" key="3">
    <source>
        <dbReference type="EMBL" id="GCD76804.1"/>
    </source>
</evidence>
<dbReference type="RefSeq" id="WP_124396874.1">
    <property type="nucleotide sequence ID" value="NZ_BHZE01000002.1"/>
</dbReference>
<dbReference type="InterPro" id="IPR003509">
    <property type="entry name" value="UPF0102_YraN-like"/>
</dbReference>
<dbReference type="SUPFAM" id="SSF52980">
    <property type="entry name" value="Restriction endonuclease-like"/>
    <property type="match status" value="1"/>
</dbReference>
<dbReference type="PANTHER" id="PTHR34039">
    <property type="entry name" value="UPF0102 PROTEIN YRAN"/>
    <property type="match status" value="1"/>
</dbReference>
<dbReference type="Pfam" id="PF02021">
    <property type="entry name" value="UPF0102"/>
    <property type="match status" value="1"/>
</dbReference>
<dbReference type="InterPro" id="IPR011856">
    <property type="entry name" value="tRNA_endonuc-like_dom_sf"/>
</dbReference>
<dbReference type="AlphaFoldDB" id="A0A401XIL1"/>
<keyword evidence="4" id="KW-1185">Reference proteome</keyword>
<dbReference type="OrthoDB" id="9802516at2"/>
<gene>
    <name evidence="3" type="ORF">JCM31826_02860</name>
</gene>
<name>A0A401XIL1_9FLAO</name>
<evidence type="ECO:0000256" key="2">
    <source>
        <dbReference type="HAMAP-Rule" id="MF_00048"/>
    </source>
</evidence>
<accession>A0A401XIL1</accession>
<comment type="caution">
    <text evidence="3">The sequence shown here is derived from an EMBL/GenBank/DDBJ whole genome shotgun (WGS) entry which is preliminary data.</text>
</comment>
<dbReference type="Proteomes" id="UP000286715">
    <property type="component" value="Unassembled WGS sequence"/>
</dbReference>
<comment type="similarity">
    <text evidence="1 2">Belongs to the UPF0102 family.</text>
</comment>
<reference evidence="3 4" key="1">
    <citation type="submission" date="2018-11" db="EMBL/GenBank/DDBJ databases">
        <title>Schleiferia aggregans sp. nov., a moderately thermophilic heterotrophic bacterium isolated from microbial mats at a terrestrial hot spring.</title>
        <authorList>
            <person name="Iino T."/>
            <person name="Ohkuma M."/>
            <person name="Haruta S."/>
        </authorList>
    </citation>
    <scope>NUCLEOTIDE SEQUENCE [LARGE SCALE GENOMIC DNA]</scope>
    <source>
        <strain evidence="3 4">LA</strain>
    </source>
</reference>
<evidence type="ECO:0000313" key="4">
    <source>
        <dbReference type="Proteomes" id="UP000286715"/>
    </source>
</evidence>
<dbReference type="EMBL" id="BHZE01000002">
    <property type="protein sequence ID" value="GCD76804.1"/>
    <property type="molecule type" value="Genomic_DNA"/>
</dbReference>
<proteinExistence type="inferred from homology"/>
<dbReference type="Gene3D" id="3.40.1350.10">
    <property type="match status" value="1"/>
</dbReference>
<organism evidence="3 4">
    <name type="scientific">Thermaurantimonas aggregans</name>
    <dbReference type="NCBI Taxonomy" id="2173829"/>
    <lineage>
        <taxon>Bacteria</taxon>
        <taxon>Pseudomonadati</taxon>
        <taxon>Bacteroidota</taxon>
        <taxon>Flavobacteriia</taxon>
        <taxon>Flavobacteriales</taxon>
        <taxon>Schleiferiaceae</taxon>
        <taxon>Thermaurantimonas</taxon>
    </lineage>
</organism>
<protein>
    <recommendedName>
        <fullName evidence="2">UPF0102 protein JCM31826_02860</fullName>
    </recommendedName>
</protein>
<sequence>MATHLETGRGGEQLAAEFLEQKGHQILERNWRWDKAEIDIISRDGDFLVFTEVKTRSGYPVPEAYETLDEHKMAHYADAAEAYLEWKDLDLEVRFDFIVVWLIPYRDPLIRHFPFAFNP</sequence>
<dbReference type="GO" id="GO:0003676">
    <property type="term" value="F:nucleic acid binding"/>
    <property type="evidence" value="ECO:0007669"/>
    <property type="project" value="InterPro"/>
</dbReference>
<dbReference type="CDD" id="cd20736">
    <property type="entry name" value="PoNe_Nuclease"/>
    <property type="match status" value="1"/>
</dbReference>
<dbReference type="HAMAP" id="MF_00048">
    <property type="entry name" value="UPF0102"/>
    <property type="match status" value="1"/>
</dbReference>
<dbReference type="PANTHER" id="PTHR34039:SF1">
    <property type="entry name" value="UPF0102 PROTEIN YRAN"/>
    <property type="match status" value="1"/>
</dbReference>
<evidence type="ECO:0000256" key="1">
    <source>
        <dbReference type="ARBA" id="ARBA00006738"/>
    </source>
</evidence>
<dbReference type="InterPro" id="IPR011335">
    <property type="entry name" value="Restrct_endonuc-II-like"/>
</dbReference>